<accession>A0A167GSY6</accession>
<keyword evidence="3 6" id="KW-0812">Transmembrane</keyword>
<evidence type="ECO:0000256" key="4">
    <source>
        <dbReference type="ARBA" id="ARBA00022989"/>
    </source>
</evidence>
<evidence type="ECO:0000256" key="6">
    <source>
        <dbReference type="SAM" id="Phobius"/>
    </source>
</evidence>
<feature type="transmembrane region" description="Helical" evidence="6">
    <location>
        <begin position="32"/>
        <end position="51"/>
    </location>
</feature>
<feature type="transmembrane region" description="Helical" evidence="6">
    <location>
        <begin position="113"/>
        <end position="135"/>
    </location>
</feature>
<dbReference type="Pfam" id="PF03706">
    <property type="entry name" value="LPG_synthase_TM"/>
    <property type="match status" value="1"/>
</dbReference>
<keyword evidence="4 6" id="KW-1133">Transmembrane helix</keyword>
<name>A0A167GSY6_9GAMM</name>
<evidence type="ECO:0000256" key="3">
    <source>
        <dbReference type="ARBA" id="ARBA00022692"/>
    </source>
</evidence>
<keyword evidence="2" id="KW-1003">Cell membrane</keyword>
<feature type="transmembrane region" description="Helical" evidence="6">
    <location>
        <begin position="147"/>
        <end position="169"/>
    </location>
</feature>
<feature type="transmembrane region" description="Helical" evidence="6">
    <location>
        <begin position="6"/>
        <end position="25"/>
    </location>
</feature>
<comment type="subcellular location">
    <subcellularLocation>
        <location evidence="1">Cell membrane</location>
        <topology evidence="1">Multi-pass membrane protein</topology>
    </subcellularLocation>
</comment>
<feature type="transmembrane region" description="Helical" evidence="6">
    <location>
        <begin position="71"/>
        <end position="92"/>
    </location>
</feature>
<dbReference type="STRING" id="1300342.I596_1456"/>
<feature type="transmembrane region" description="Helical" evidence="6">
    <location>
        <begin position="273"/>
        <end position="291"/>
    </location>
</feature>
<keyword evidence="5 6" id="KW-0472">Membrane</keyword>
<dbReference type="EMBL" id="CP015249">
    <property type="protein sequence ID" value="ANB17482.1"/>
    <property type="molecule type" value="Genomic_DNA"/>
</dbReference>
<proteinExistence type="predicted"/>
<gene>
    <name evidence="7" type="ORF">I596_1456</name>
</gene>
<sequence length="310" mass="32010">MVAVFYVAVVAMLVAIGCELDWPAAAAALDALPLRAVLTAAACSAVCYALYAGYELLAARQVGVALPRGQVAAIGFASYACNLSLGAMLGALGLRLRLYTSRGIPAGAGVRLVAFNLLTNWSGYLLVLGAALLLMRTEPPPAWRVGAPVLQVLGGVLVVLAAGYAYACARARRRRWRLRGLAVELPTLRTALRQFALSVPAWLASAASLHALLPAADFDLLLVSLLGSAVIGLVVRVPAGLGVIEAVFLGALGGALGEGPVLASLLAYRCVHYLGPLVLGLLTFVLLDLAARRAAGSGRPAGPMRVRKAA</sequence>
<evidence type="ECO:0000256" key="5">
    <source>
        <dbReference type="ARBA" id="ARBA00023136"/>
    </source>
</evidence>
<protein>
    <submittedName>
        <fullName evidence="7">Inner membrane protein YbhQ</fullName>
    </submittedName>
</protein>
<dbReference type="GO" id="GO:0005886">
    <property type="term" value="C:plasma membrane"/>
    <property type="evidence" value="ECO:0007669"/>
    <property type="project" value="UniProtKB-SubCell"/>
</dbReference>
<organism evidence="7 8">
    <name type="scientific">Dokdonella koreensis DS-123</name>
    <dbReference type="NCBI Taxonomy" id="1300342"/>
    <lineage>
        <taxon>Bacteria</taxon>
        <taxon>Pseudomonadati</taxon>
        <taxon>Pseudomonadota</taxon>
        <taxon>Gammaproteobacteria</taxon>
        <taxon>Lysobacterales</taxon>
        <taxon>Rhodanobacteraceae</taxon>
        <taxon>Dokdonella</taxon>
    </lineage>
</organism>
<dbReference type="AlphaFoldDB" id="A0A167GSY6"/>
<dbReference type="InterPro" id="IPR022791">
    <property type="entry name" value="L-PG_synthase/AglD"/>
</dbReference>
<keyword evidence="8" id="KW-1185">Reference proteome</keyword>
<dbReference type="KEGG" id="dko:I596_1456"/>
<dbReference type="Proteomes" id="UP000076830">
    <property type="component" value="Chromosome"/>
</dbReference>
<reference evidence="7 8" key="1">
    <citation type="submission" date="2016-04" db="EMBL/GenBank/DDBJ databases">
        <title>Complete genome sequence of Dokdonella koreensis DS-123T.</title>
        <authorList>
            <person name="Kim J.F."/>
            <person name="Lee H."/>
            <person name="Kwak M.-J."/>
        </authorList>
    </citation>
    <scope>NUCLEOTIDE SEQUENCE [LARGE SCALE GENOMIC DNA]</scope>
    <source>
        <strain evidence="7 8">DS-123</strain>
    </source>
</reference>
<evidence type="ECO:0000313" key="8">
    <source>
        <dbReference type="Proteomes" id="UP000076830"/>
    </source>
</evidence>
<evidence type="ECO:0000256" key="2">
    <source>
        <dbReference type="ARBA" id="ARBA00022475"/>
    </source>
</evidence>
<evidence type="ECO:0000313" key="7">
    <source>
        <dbReference type="EMBL" id="ANB17482.1"/>
    </source>
</evidence>
<evidence type="ECO:0000256" key="1">
    <source>
        <dbReference type="ARBA" id="ARBA00004651"/>
    </source>
</evidence>